<dbReference type="SUPFAM" id="SSF56317">
    <property type="entry name" value="Carbon-nitrogen hydrolase"/>
    <property type="match status" value="1"/>
</dbReference>
<evidence type="ECO:0000259" key="9">
    <source>
        <dbReference type="PROSITE" id="PS50263"/>
    </source>
</evidence>
<keyword evidence="10" id="KW-0449">Lipoprotein</keyword>
<evidence type="ECO:0000256" key="6">
    <source>
        <dbReference type="ARBA" id="ARBA00023136"/>
    </source>
</evidence>
<feature type="transmembrane region" description="Helical" evidence="8">
    <location>
        <begin position="157"/>
        <end position="176"/>
    </location>
</feature>
<reference evidence="10 11" key="1">
    <citation type="submission" date="2008-07" db="EMBL/GenBank/DDBJ databases">
        <authorList>
            <person name="El-Sayed N."/>
            <person name="Caler E."/>
            <person name="Inman J."/>
            <person name="Amedeo P."/>
            <person name="Hass B."/>
            <person name="Wortman J."/>
        </authorList>
    </citation>
    <scope>NUCLEOTIDE SEQUENCE [LARGE SCALE GENOMIC DNA]</scope>
    <source>
        <strain evidence="11">ATCC 50983 / TXsc</strain>
    </source>
</reference>
<dbReference type="CDD" id="cd07197">
    <property type="entry name" value="nitrilase"/>
    <property type="match status" value="1"/>
</dbReference>
<dbReference type="InterPro" id="IPR036526">
    <property type="entry name" value="C-N_Hydrolase_sf"/>
</dbReference>
<dbReference type="Proteomes" id="UP000007800">
    <property type="component" value="Unassembled WGS sequence"/>
</dbReference>
<evidence type="ECO:0000256" key="2">
    <source>
        <dbReference type="ARBA" id="ARBA00022475"/>
    </source>
</evidence>
<dbReference type="GO" id="GO:0042158">
    <property type="term" value="P:lipoprotein biosynthetic process"/>
    <property type="evidence" value="ECO:0007669"/>
    <property type="project" value="InterPro"/>
</dbReference>
<dbReference type="Gene3D" id="3.60.110.10">
    <property type="entry name" value="Carbon-nitrogen hydrolase"/>
    <property type="match status" value="1"/>
</dbReference>
<dbReference type="AlphaFoldDB" id="C5L8W6"/>
<dbReference type="PANTHER" id="PTHR38686:SF1">
    <property type="entry name" value="APOLIPOPROTEIN N-ACYLTRANSFERASE"/>
    <property type="match status" value="1"/>
</dbReference>
<accession>C5L8W6</accession>
<dbReference type="InterPro" id="IPR045378">
    <property type="entry name" value="LNT_N"/>
</dbReference>
<keyword evidence="4 8" id="KW-0812">Transmembrane</keyword>
<dbReference type="OrthoDB" id="412018at2759"/>
<dbReference type="OMA" id="ADMAWDS"/>
<evidence type="ECO:0000256" key="7">
    <source>
        <dbReference type="ARBA" id="ARBA00023315"/>
    </source>
</evidence>
<evidence type="ECO:0000256" key="3">
    <source>
        <dbReference type="ARBA" id="ARBA00022679"/>
    </source>
</evidence>
<keyword evidence="7 10" id="KW-0012">Acyltransferase</keyword>
<proteinExistence type="predicted"/>
<dbReference type="GO" id="GO:0016410">
    <property type="term" value="F:N-acyltransferase activity"/>
    <property type="evidence" value="ECO:0007669"/>
    <property type="project" value="InterPro"/>
</dbReference>
<feature type="transmembrane region" description="Helical" evidence="8">
    <location>
        <begin position="188"/>
        <end position="209"/>
    </location>
</feature>
<evidence type="ECO:0000256" key="4">
    <source>
        <dbReference type="ARBA" id="ARBA00022692"/>
    </source>
</evidence>
<dbReference type="RefSeq" id="XP_002775008.1">
    <property type="nucleotide sequence ID" value="XM_002774962.1"/>
</dbReference>
<keyword evidence="6 8" id="KW-0472">Membrane</keyword>
<feature type="transmembrane region" description="Helical" evidence="8">
    <location>
        <begin position="12"/>
        <end position="29"/>
    </location>
</feature>
<dbReference type="EMBL" id="GG680339">
    <property type="protein sequence ID" value="EER06824.1"/>
    <property type="molecule type" value="Genomic_DNA"/>
</dbReference>
<evidence type="ECO:0000256" key="1">
    <source>
        <dbReference type="ARBA" id="ARBA00004651"/>
    </source>
</evidence>
<dbReference type="Pfam" id="PF00795">
    <property type="entry name" value="CN_hydrolase"/>
    <property type="match status" value="1"/>
</dbReference>
<dbReference type="Pfam" id="PF20154">
    <property type="entry name" value="LNT_N"/>
    <property type="match status" value="1"/>
</dbReference>
<keyword evidence="3 10" id="KW-0808">Transferase</keyword>
<keyword evidence="2" id="KW-1003">Cell membrane</keyword>
<evidence type="ECO:0000256" key="5">
    <source>
        <dbReference type="ARBA" id="ARBA00022989"/>
    </source>
</evidence>
<dbReference type="PANTHER" id="PTHR38686">
    <property type="entry name" value="APOLIPOPROTEIN N-ACYLTRANSFERASE"/>
    <property type="match status" value="1"/>
</dbReference>
<dbReference type="PROSITE" id="PS50263">
    <property type="entry name" value="CN_HYDROLASE"/>
    <property type="match status" value="1"/>
</dbReference>
<feature type="domain" description="CN hydrolase" evidence="9">
    <location>
        <begin position="235"/>
        <end position="465"/>
    </location>
</feature>
<dbReference type="GeneID" id="9056851"/>
<name>C5L8W6_PERM5</name>
<feature type="transmembrane region" description="Helical" evidence="8">
    <location>
        <begin position="123"/>
        <end position="145"/>
    </location>
</feature>
<dbReference type="InterPro" id="IPR003010">
    <property type="entry name" value="C-N_Hydrolase"/>
</dbReference>
<gene>
    <name evidence="10" type="ORF">Pmar_PMAR002193</name>
</gene>
<dbReference type="InterPro" id="IPR004563">
    <property type="entry name" value="Apolipo_AcylTrfase"/>
</dbReference>
<evidence type="ECO:0000313" key="11">
    <source>
        <dbReference type="Proteomes" id="UP000007800"/>
    </source>
</evidence>
<dbReference type="InParanoid" id="C5L8W6"/>
<comment type="subcellular location">
    <subcellularLocation>
        <location evidence="1">Cell membrane</location>
        <topology evidence="1">Multi-pass membrane protein</topology>
    </subcellularLocation>
</comment>
<evidence type="ECO:0000256" key="8">
    <source>
        <dbReference type="SAM" id="Phobius"/>
    </source>
</evidence>
<keyword evidence="5 8" id="KW-1133">Transmembrane helix</keyword>
<keyword evidence="11" id="KW-1185">Reference proteome</keyword>
<dbReference type="GO" id="GO:0005886">
    <property type="term" value="C:plasma membrane"/>
    <property type="evidence" value="ECO:0007669"/>
    <property type="project" value="UniProtKB-SubCell"/>
</dbReference>
<protein>
    <submittedName>
        <fullName evidence="10">Apolipoprotein N-acyltransferase, putative</fullName>
    </submittedName>
</protein>
<sequence>MLSDDSVITSRPSATCILLSGLSVVLYNLRTLKFDLDQPLELWPLALVCLSPMIAAQECRGAILVSSISFAACSGIFFWSIGLELYLGLVTGLIWGALWDLLEVSDEYVLDDKSAIGKPIRRAAYWTGIVYITSYFLGTFFALSTPFHDVPSLIQPISWFGFYSLEFTVFLVNAALGQLVFTQRRKPLVALVLWCMLGWSLLSIIQFYILRTSTGPSARVATITPGAELGGVACDETAVEQYERDATCNGTLERQMQLTKDAVMNKGARFVVWPEMWLGPFQNLTEAKDYIRSEIGQVAGQLNIFMSIGALVGENGNIAMLVGPGGKILGIYGKQNRLGVVGEKSSLRFGYPTYEVPSTFIDSNGPWTGKVGMLICYDVDFSQAVRSMILQGAGLILNPSQDWSAVRDHLSQVVFRAVESRVAIVKADMAWDSAIVDQMGRKVARFQSRNERENVLFERGGRIAKRKCLNEMTTWRTLPLAGRRPLLILPECQKRRVWRHHKTHSLTLEVGSKNVKCIGLDDDENTEEDGQLASYRVNVFSMGG</sequence>
<organism evidence="11">
    <name type="scientific">Perkinsus marinus (strain ATCC 50983 / TXsc)</name>
    <dbReference type="NCBI Taxonomy" id="423536"/>
    <lineage>
        <taxon>Eukaryota</taxon>
        <taxon>Sar</taxon>
        <taxon>Alveolata</taxon>
        <taxon>Perkinsozoa</taxon>
        <taxon>Perkinsea</taxon>
        <taxon>Perkinsida</taxon>
        <taxon>Perkinsidae</taxon>
        <taxon>Perkinsus</taxon>
    </lineage>
</organism>
<feature type="transmembrane region" description="Helical" evidence="8">
    <location>
        <begin position="85"/>
        <end position="102"/>
    </location>
</feature>
<evidence type="ECO:0000313" key="10">
    <source>
        <dbReference type="EMBL" id="EER06824.1"/>
    </source>
</evidence>